<feature type="compositionally biased region" description="Polar residues" evidence="1">
    <location>
        <begin position="1"/>
        <end position="23"/>
    </location>
</feature>
<comment type="caution">
    <text evidence="2">The sequence shown here is derived from an EMBL/GenBank/DDBJ whole genome shotgun (WGS) entry which is preliminary data.</text>
</comment>
<keyword evidence="3" id="KW-1185">Reference proteome</keyword>
<gene>
    <name evidence="2" type="primary">Acey_s0286.g1400</name>
    <name evidence="2" type="ORF">Y032_0286g1400</name>
</gene>
<dbReference type="EMBL" id="JARK01001622">
    <property type="protein sequence ID" value="EYB86057.1"/>
    <property type="molecule type" value="Genomic_DNA"/>
</dbReference>
<reference evidence="3" key="1">
    <citation type="journal article" date="2015" name="Nat. Genet.">
        <title>The genome and transcriptome of the zoonotic hookworm Ancylostoma ceylanicum identify infection-specific gene families.</title>
        <authorList>
            <person name="Schwarz E.M."/>
            <person name="Hu Y."/>
            <person name="Antoshechkin I."/>
            <person name="Miller M.M."/>
            <person name="Sternberg P.W."/>
            <person name="Aroian R.V."/>
        </authorList>
    </citation>
    <scope>NUCLEOTIDE SEQUENCE</scope>
    <source>
        <strain evidence="3">HY135</strain>
    </source>
</reference>
<dbReference type="OrthoDB" id="123971at2759"/>
<evidence type="ECO:0000313" key="3">
    <source>
        <dbReference type="Proteomes" id="UP000024635"/>
    </source>
</evidence>
<organism evidence="2 3">
    <name type="scientific">Ancylostoma ceylanicum</name>
    <dbReference type="NCBI Taxonomy" id="53326"/>
    <lineage>
        <taxon>Eukaryota</taxon>
        <taxon>Metazoa</taxon>
        <taxon>Ecdysozoa</taxon>
        <taxon>Nematoda</taxon>
        <taxon>Chromadorea</taxon>
        <taxon>Rhabditida</taxon>
        <taxon>Rhabditina</taxon>
        <taxon>Rhabditomorpha</taxon>
        <taxon>Strongyloidea</taxon>
        <taxon>Ancylostomatidae</taxon>
        <taxon>Ancylostomatinae</taxon>
        <taxon>Ancylostoma</taxon>
    </lineage>
</organism>
<evidence type="ECO:0000313" key="2">
    <source>
        <dbReference type="EMBL" id="EYB86057.1"/>
    </source>
</evidence>
<feature type="region of interest" description="Disordered" evidence="1">
    <location>
        <begin position="1"/>
        <end position="50"/>
    </location>
</feature>
<name>A0A016S6W6_9BILA</name>
<accession>A0A016S6W6</accession>
<dbReference type="AlphaFoldDB" id="A0A016S6W6"/>
<dbReference type="Proteomes" id="UP000024635">
    <property type="component" value="Unassembled WGS sequence"/>
</dbReference>
<evidence type="ECO:0000256" key="1">
    <source>
        <dbReference type="SAM" id="MobiDB-lite"/>
    </source>
</evidence>
<protein>
    <submittedName>
        <fullName evidence="2">Uncharacterized protein</fullName>
    </submittedName>
</protein>
<proteinExistence type="predicted"/>
<sequence>MFKSAKSSDSSTLTVQQAQSRLHSSLACRAAPPTRRGRRSTSDSHNTQLFYSAAQEVRRGRPAEGCSGDWRSLCSADEGVSYKLRNPTSIRM</sequence>